<dbReference type="EMBL" id="FN430183">
    <property type="protein sequence ID" value="CAZ82994.1"/>
    <property type="molecule type" value="Genomic_DNA"/>
</dbReference>
<accession>D5GEQ1</accession>
<organism evidence="1 2">
    <name type="scientific">Tuber melanosporum (strain Mel28)</name>
    <name type="common">Perigord black truffle</name>
    <dbReference type="NCBI Taxonomy" id="656061"/>
    <lineage>
        <taxon>Eukaryota</taxon>
        <taxon>Fungi</taxon>
        <taxon>Dikarya</taxon>
        <taxon>Ascomycota</taxon>
        <taxon>Pezizomycotina</taxon>
        <taxon>Pezizomycetes</taxon>
        <taxon>Pezizales</taxon>
        <taxon>Tuberaceae</taxon>
        <taxon>Tuber</taxon>
    </lineage>
</organism>
<sequence>MAVCTVFFGRQSRDERIVKESTKIYTRALAQLNAALSNKTMHTRDETLAATMLLGMYETMGCADPLTWQRHADGMELLVRVRGPEAHTTELGHRLFTSFRGTSLTNSLVSCKRNFLASKEWLTIPWTKTQKTPMQQLQDLHLELPGILEARRALPRSAHPSLLRRCLDFKAKLEAWYENFISTPSAHHWLEFSALNIDPPVFPTCYRFPNIGVANTYTFYWANLIVLNYTIIGLTPACQSPLVTTDEIYDLAAQICMSVEYFVAPERKSYGPVLTMYPLRVATGCFMRMGARGKKSTLWCKAIFGVLGERGVMLAKMLEMVVWENKETEEAESVGTVHEWAKKEFWGRVEEGLDEPETEM</sequence>
<evidence type="ECO:0000313" key="1">
    <source>
        <dbReference type="EMBL" id="CAZ82994.1"/>
    </source>
</evidence>
<dbReference type="PANTHER" id="PTHR38111">
    <property type="entry name" value="ZN(2)-C6 FUNGAL-TYPE DOMAIN-CONTAINING PROTEIN-RELATED"/>
    <property type="match status" value="1"/>
</dbReference>
<evidence type="ECO:0000313" key="2">
    <source>
        <dbReference type="Proteomes" id="UP000006911"/>
    </source>
</evidence>
<dbReference type="eggNOG" id="ENOG502SNQ1">
    <property type="taxonomic scope" value="Eukaryota"/>
</dbReference>
<dbReference type="InterPro" id="IPR053178">
    <property type="entry name" value="Osmoadaptation_assoc"/>
</dbReference>
<keyword evidence="2" id="KW-1185">Reference proteome</keyword>
<dbReference type="STRING" id="656061.D5GEQ1"/>
<dbReference type="HOGENOM" id="CLU_746052_0_0_1"/>
<dbReference type="InParanoid" id="D5GEQ1"/>
<protein>
    <submittedName>
        <fullName evidence="1">(Perigord truffle) hypothetical protein</fullName>
    </submittedName>
</protein>
<dbReference type="RefSeq" id="XP_002838803.1">
    <property type="nucleotide sequence ID" value="XM_002838757.1"/>
</dbReference>
<reference evidence="1 2" key="1">
    <citation type="journal article" date="2010" name="Nature">
        <title>Perigord black truffle genome uncovers evolutionary origins and mechanisms of symbiosis.</title>
        <authorList>
            <person name="Martin F."/>
            <person name="Kohler A."/>
            <person name="Murat C."/>
            <person name="Balestrini R."/>
            <person name="Coutinho P.M."/>
            <person name="Jaillon O."/>
            <person name="Montanini B."/>
            <person name="Morin E."/>
            <person name="Noel B."/>
            <person name="Percudani R."/>
            <person name="Porcel B."/>
            <person name="Rubini A."/>
            <person name="Amicucci A."/>
            <person name="Amselem J."/>
            <person name="Anthouard V."/>
            <person name="Arcioni S."/>
            <person name="Artiguenave F."/>
            <person name="Aury J.M."/>
            <person name="Ballario P."/>
            <person name="Bolchi A."/>
            <person name="Brenna A."/>
            <person name="Brun A."/>
            <person name="Buee M."/>
            <person name="Cantarel B."/>
            <person name="Chevalier G."/>
            <person name="Couloux A."/>
            <person name="Da Silva C."/>
            <person name="Denoeud F."/>
            <person name="Duplessis S."/>
            <person name="Ghignone S."/>
            <person name="Hilselberger B."/>
            <person name="Iotti M."/>
            <person name="Marcais B."/>
            <person name="Mello A."/>
            <person name="Miranda M."/>
            <person name="Pacioni G."/>
            <person name="Quesneville H."/>
            <person name="Riccioni C."/>
            <person name="Ruotolo R."/>
            <person name="Splivallo R."/>
            <person name="Stocchi V."/>
            <person name="Tisserant E."/>
            <person name="Viscomi A.R."/>
            <person name="Zambonelli A."/>
            <person name="Zampieri E."/>
            <person name="Henrissat B."/>
            <person name="Lebrun M.H."/>
            <person name="Paolocci F."/>
            <person name="Bonfante P."/>
            <person name="Ottonello S."/>
            <person name="Wincker P."/>
        </authorList>
    </citation>
    <scope>NUCLEOTIDE SEQUENCE [LARGE SCALE GENOMIC DNA]</scope>
    <source>
        <strain evidence="1 2">Mel28</strain>
    </source>
</reference>
<name>D5GEQ1_TUBMM</name>
<dbReference type="InterPro" id="IPR021858">
    <property type="entry name" value="Fun_TF"/>
</dbReference>
<proteinExistence type="predicted"/>
<dbReference type="Pfam" id="PF11951">
    <property type="entry name" value="Fungal_trans_2"/>
    <property type="match status" value="1"/>
</dbReference>
<dbReference type="KEGG" id="tml:GSTUM_00001325001"/>
<dbReference type="Proteomes" id="UP000006911">
    <property type="component" value="Unassembled WGS sequence"/>
</dbReference>
<dbReference type="OMA" id="CEMERLA"/>
<gene>
    <name evidence="1" type="ORF">GSTUM_00001325001</name>
</gene>
<dbReference type="AlphaFoldDB" id="D5GEQ1"/>
<dbReference type="GeneID" id="9184905"/>